<proteinExistence type="predicted"/>
<gene>
    <name evidence="1" type="ORF">NDU88_002599</name>
</gene>
<keyword evidence="2" id="KW-1185">Reference proteome</keyword>
<reference evidence="1" key="1">
    <citation type="journal article" date="2022" name="bioRxiv">
        <title>Sequencing and chromosome-scale assembly of the giantPleurodeles waltlgenome.</title>
        <authorList>
            <person name="Brown T."/>
            <person name="Elewa A."/>
            <person name="Iarovenko S."/>
            <person name="Subramanian E."/>
            <person name="Araus A.J."/>
            <person name="Petzold A."/>
            <person name="Susuki M."/>
            <person name="Suzuki K.-i.T."/>
            <person name="Hayashi T."/>
            <person name="Toyoda A."/>
            <person name="Oliveira C."/>
            <person name="Osipova E."/>
            <person name="Leigh N.D."/>
            <person name="Simon A."/>
            <person name="Yun M.H."/>
        </authorList>
    </citation>
    <scope>NUCLEOTIDE SEQUENCE</scope>
    <source>
        <strain evidence="1">20211129_DDA</strain>
        <tissue evidence="1">Liver</tissue>
    </source>
</reference>
<sequence>MSEPAAYSVGGSRKLDSLVWSTDGGMMAHGGYPLGGPACSACTCRDTEIEGGTGFEDHHVDSSCFLRGFTGSGTEPWGHAAVTRERHPACNCYLMQEESRTHGLHQE</sequence>
<evidence type="ECO:0000313" key="2">
    <source>
        <dbReference type="Proteomes" id="UP001066276"/>
    </source>
</evidence>
<name>A0AAV7KSK0_PLEWA</name>
<dbReference type="EMBL" id="JANPWB010000016">
    <property type="protein sequence ID" value="KAJ1082431.1"/>
    <property type="molecule type" value="Genomic_DNA"/>
</dbReference>
<organism evidence="1 2">
    <name type="scientific">Pleurodeles waltl</name>
    <name type="common">Iberian ribbed newt</name>
    <dbReference type="NCBI Taxonomy" id="8319"/>
    <lineage>
        <taxon>Eukaryota</taxon>
        <taxon>Metazoa</taxon>
        <taxon>Chordata</taxon>
        <taxon>Craniata</taxon>
        <taxon>Vertebrata</taxon>
        <taxon>Euteleostomi</taxon>
        <taxon>Amphibia</taxon>
        <taxon>Batrachia</taxon>
        <taxon>Caudata</taxon>
        <taxon>Salamandroidea</taxon>
        <taxon>Salamandridae</taxon>
        <taxon>Pleurodelinae</taxon>
        <taxon>Pleurodeles</taxon>
    </lineage>
</organism>
<dbReference type="Proteomes" id="UP001066276">
    <property type="component" value="Chromosome 12"/>
</dbReference>
<dbReference type="AlphaFoldDB" id="A0AAV7KSK0"/>
<protein>
    <submittedName>
        <fullName evidence="1">Uncharacterized protein</fullName>
    </submittedName>
</protein>
<evidence type="ECO:0000313" key="1">
    <source>
        <dbReference type="EMBL" id="KAJ1082431.1"/>
    </source>
</evidence>
<accession>A0AAV7KSK0</accession>
<comment type="caution">
    <text evidence="1">The sequence shown here is derived from an EMBL/GenBank/DDBJ whole genome shotgun (WGS) entry which is preliminary data.</text>
</comment>